<dbReference type="PROSITE" id="PS00758">
    <property type="entry name" value="ARGE_DAPE_CPG2_1"/>
    <property type="match status" value="1"/>
</dbReference>
<comment type="cofactor">
    <cofactor evidence="1">
        <name>Zn(2+)</name>
        <dbReference type="ChEBI" id="CHEBI:29105"/>
    </cofactor>
</comment>
<dbReference type="InterPro" id="IPR001261">
    <property type="entry name" value="ArgE/DapE_CS"/>
</dbReference>
<dbReference type="Pfam" id="PF01546">
    <property type="entry name" value="Peptidase_M20"/>
    <property type="match status" value="1"/>
</dbReference>
<keyword evidence="4" id="KW-0479">Metal-binding</keyword>
<dbReference type="NCBIfam" id="TIGR01887">
    <property type="entry name" value="dipeptidaselike"/>
    <property type="match status" value="1"/>
</dbReference>
<comment type="similarity">
    <text evidence="2">Belongs to the peptidase M20A family.</text>
</comment>
<evidence type="ECO:0000256" key="3">
    <source>
        <dbReference type="ARBA" id="ARBA00022670"/>
    </source>
</evidence>
<evidence type="ECO:0000256" key="7">
    <source>
        <dbReference type="ARBA" id="ARBA00022997"/>
    </source>
</evidence>
<reference evidence="9 10" key="1">
    <citation type="journal article" date="2014" name="Genome Announc.">
        <title>Draft Genome Sequence of Paenibacillus pini JCM 16418T, Isolated from the Rhizosphere of Pine Tree.</title>
        <authorList>
            <person name="Yuki M."/>
            <person name="Oshima K."/>
            <person name="Suda W."/>
            <person name="Oshida Y."/>
            <person name="Kitamura K."/>
            <person name="Iida Y."/>
            <person name="Hattori M."/>
            <person name="Ohkuma M."/>
        </authorList>
    </citation>
    <scope>NUCLEOTIDE SEQUENCE [LARGE SCALE GENOMIC DNA]</scope>
    <source>
        <strain evidence="9 10">JCM 16418</strain>
    </source>
</reference>
<dbReference type="InterPro" id="IPR010964">
    <property type="entry name" value="M20A_pepV-rel"/>
</dbReference>
<dbReference type="Gene3D" id="3.40.630.10">
    <property type="entry name" value="Zn peptidases"/>
    <property type="match status" value="1"/>
</dbReference>
<evidence type="ECO:0000256" key="4">
    <source>
        <dbReference type="ARBA" id="ARBA00022723"/>
    </source>
</evidence>
<dbReference type="SUPFAM" id="SSF53187">
    <property type="entry name" value="Zn-dependent exopeptidases"/>
    <property type="match status" value="1"/>
</dbReference>
<comment type="caution">
    <text evidence="9">The sequence shown here is derived from an EMBL/GenBank/DDBJ whole genome shotgun (WGS) entry which is preliminary data.</text>
</comment>
<dbReference type="GO" id="GO:0008777">
    <property type="term" value="F:acetylornithine deacetylase activity"/>
    <property type="evidence" value="ECO:0007669"/>
    <property type="project" value="TreeGrafter"/>
</dbReference>
<dbReference type="Gene3D" id="3.30.70.360">
    <property type="match status" value="2"/>
</dbReference>
<dbReference type="GO" id="GO:0016805">
    <property type="term" value="F:dipeptidase activity"/>
    <property type="evidence" value="ECO:0007669"/>
    <property type="project" value="UniProtKB-KW"/>
</dbReference>
<organism evidence="9 10">
    <name type="scientific">Paenibacillus pini JCM 16418</name>
    <dbReference type="NCBI Taxonomy" id="1236976"/>
    <lineage>
        <taxon>Bacteria</taxon>
        <taxon>Bacillati</taxon>
        <taxon>Bacillota</taxon>
        <taxon>Bacilli</taxon>
        <taxon>Bacillales</taxon>
        <taxon>Paenibacillaceae</taxon>
        <taxon>Paenibacillus</taxon>
    </lineage>
</organism>
<dbReference type="PANTHER" id="PTHR43808">
    <property type="entry name" value="ACETYLORNITHINE DEACETYLASE"/>
    <property type="match status" value="1"/>
</dbReference>
<dbReference type="RefSeq" id="WP_306304734.1">
    <property type="nucleotide sequence ID" value="NZ_BAVZ01000001.1"/>
</dbReference>
<accession>W7YUY3</accession>
<evidence type="ECO:0000256" key="2">
    <source>
        <dbReference type="ARBA" id="ARBA00006247"/>
    </source>
</evidence>
<evidence type="ECO:0000313" key="10">
    <source>
        <dbReference type="Proteomes" id="UP000019364"/>
    </source>
</evidence>
<dbReference type="EMBL" id="BAVZ01000001">
    <property type="protein sequence ID" value="GAF06259.1"/>
    <property type="molecule type" value="Genomic_DNA"/>
</dbReference>
<keyword evidence="6" id="KW-0862">Zinc</keyword>
<keyword evidence="7" id="KW-0224">Dipeptidase</keyword>
<keyword evidence="10" id="KW-1185">Reference proteome</keyword>
<proteinExistence type="inferred from homology"/>
<evidence type="ECO:0000256" key="1">
    <source>
        <dbReference type="ARBA" id="ARBA00001947"/>
    </source>
</evidence>
<dbReference type="Proteomes" id="UP000019364">
    <property type="component" value="Unassembled WGS sequence"/>
</dbReference>
<name>W7YUY3_9BACL</name>
<dbReference type="InterPro" id="IPR036264">
    <property type="entry name" value="Bact_exopeptidase_dim_dom"/>
</dbReference>
<evidence type="ECO:0000313" key="9">
    <source>
        <dbReference type="EMBL" id="GAF06259.1"/>
    </source>
</evidence>
<evidence type="ECO:0000256" key="8">
    <source>
        <dbReference type="ARBA" id="ARBA00023049"/>
    </source>
</evidence>
<dbReference type="InterPro" id="IPR050072">
    <property type="entry name" value="Peptidase_M20A"/>
</dbReference>
<dbReference type="GO" id="GO:0006526">
    <property type="term" value="P:L-arginine biosynthetic process"/>
    <property type="evidence" value="ECO:0007669"/>
    <property type="project" value="TreeGrafter"/>
</dbReference>
<sequence length="402" mass="44271">MNWHQKALDSEEALLHDLSGLLRINSVYDPETSEPGQPMGQGVAHALEYMLDLCAAEGFRVCNHDGYVGYAEYGPESAEHYVAVLSHLDVVPVSGSWTTPPFEPTIRDGKIFARGAIDDKGPSMASFYGLKIVKDLGLPLKHRIRLIFGTDEERTGLCMKRYREVEPMPLCGFTPDADFPIVRAEKGQINTRLMFQAPVQTVDQSAVKPDLQLRSFVGGGVANMVPEEARAEISAIVDSSISIKSLVEAFASYCEAEQLKGTAHFNGDDVILLLEGKPAHGMEPHLGINAGLKLIHFLNVYSFDHPAAHFLQTIETLLYDDVYGEGFDIRMSDDMSGPLTINCGIMQYMPEGESFFHLNLRFPSCGTCQGILDQIAVKAAMYGLDIDPPSLKDPHFVPDEHP</sequence>
<dbReference type="STRING" id="1236976.JCM16418_209"/>
<dbReference type="AlphaFoldDB" id="W7YUY3"/>
<dbReference type="GO" id="GO:0008237">
    <property type="term" value="F:metallopeptidase activity"/>
    <property type="evidence" value="ECO:0007669"/>
    <property type="project" value="UniProtKB-KW"/>
</dbReference>
<keyword evidence="8" id="KW-0482">Metalloprotease</keyword>
<evidence type="ECO:0000256" key="6">
    <source>
        <dbReference type="ARBA" id="ARBA00022833"/>
    </source>
</evidence>
<dbReference type="eggNOG" id="COG0624">
    <property type="taxonomic scope" value="Bacteria"/>
</dbReference>
<protein>
    <submittedName>
        <fullName evidence="9">Acetylornithine deacetylase/succinyl-diaminopimelate desuccinylase</fullName>
    </submittedName>
</protein>
<keyword evidence="5" id="KW-0378">Hydrolase</keyword>
<evidence type="ECO:0000256" key="5">
    <source>
        <dbReference type="ARBA" id="ARBA00022801"/>
    </source>
</evidence>
<dbReference type="GO" id="GO:0008270">
    <property type="term" value="F:zinc ion binding"/>
    <property type="evidence" value="ECO:0007669"/>
    <property type="project" value="InterPro"/>
</dbReference>
<dbReference type="InterPro" id="IPR002933">
    <property type="entry name" value="Peptidase_M20"/>
</dbReference>
<dbReference type="GO" id="GO:0006508">
    <property type="term" value="P:proteolysis"/>
    <property type="evidence" value="ECO:0007669"/>
    <property type="project" value="UniProtKB-KW"/>
</dbReference>
<dbReference type="PANTHER" id="PTHR43808:SF31">
    <property type="entry name" value="N-ACETYL-L-CITRULLINE DEACETYLASE"/>
    <property type="match status" value="1"/>
</dbReference>
<dbReference type="SUPFAM" id="SSF55031">
    <property type="entry name" value="Bacterial exopeptidase dimerisation domain"/>
    <property type="match status" value="1"/>
</dbReference>
<gene>
    <name evidence="9" type="ORF">JCM16418_209</name>
</gene>
<keyword evidence="3" id="KW-0645">Protease</keyword>